<dbReference type="PANTHER" id="PTHR47026">
    <property type="entry name" value="PIGMENTOSA GTPASE REGULATOR-LIKE PROTEIN, PUTATIVE-RELATED"/>
    <property type="match status" value="1"/>
</dbReference>
<name>A0ABN9Y0A4_9DINO</name>
<reference evidence="1" key="1">
    <citation type="submission" date="2023-10" db="EMBL/GenBank/DDBJ databases">
        <authorList>
            <person name="Chen Y."/>
            <person name="Shah S."/>
            <person name="Dougan E. K."/>
            <person name="Thang M."/>
            <person name="Chan C."/>
        </authorList>
    </citation>
    <scope>NUCLEOTIDE SEQUENCE [LARGE SCALE GENOMIC DNA]</scope>
</reference>
<proteinExistence type="predicted"/>
<dbReference type="PANTHER" id="PTHR47026:SF2">
    <property type="entry name" value="FLAGELLAR ASSOCIATED PROTEIN"/>
    <property type="match status" value="1"/>
</dbReference>
<protein>
    <submittedName>
        <fullName evidence="1">Uncharacterized protein</fullName>
    </submittedName>
</protein>
<accession>A0ABN9Y0A4</accession>
<dbReference type="EMBL" id="CAUYUJ010021331">
    <property type="protein sequence ID" value="CAK0904012.1"/>
    <property type="molecule type" value="Genomic_DNA"/>
</dbReference>
<gene>
    <name evidence="1" type="ORF">PCOR1329_LOCUS80166</name>
</gene>
<keyword evidence="2" id="KW-1185">Reference proteome</keyword>
<evidence type="ECO:0000313" key="2">
    <source>
        <dbReference type="Proteomes" id="UP001189429"/>
    </source>
</evidence>
<organism evidence="1 2">
    <name type="scientific">Prorocentrum cordatum</name>
    <dbReference type="NCBI Taxonomy" id="2364126"/>
    <lineage>
        <taxon>Eukaryota</taxon>
        <taxon>Sar</taxon>
        <taxon>Alveolata</taxon>
        <taxon>Dinophyceae</taxon>
        <taxon>Prorocentrales</taxon>
        <taxon>Prorocentraceae</taxon>
        <taxon>Prorocentrum</taxon>
    </lineage>
</organism>
<evidence type="ECO:0000313" key="1">
    <source>
        <dbReference type="EMBL" id="CAK0904012.1"/>
    </source>
</evidence>
<comment type="caution">
    <text evidence="1">The sequence shown here is derived from an EMBL/GenBank/DDBJ whole genome shotgun (WGS) entry which is preliminary data.</text>
</comment>
<sequence>MNEVEQAQKQQFLGFSAAWDKYMADYESTAYMSLERLKEQHGKEFAAFQEKLRSQIPKSKASRELLELRRKQEALAKMGKYEEAFKIKEDADQLEEWELARQASQVGESARRQEQRLRQQQSKALAALLKRIQRDRGEQIRHRQMDSQRLIQRNKNLKVDLAKKQHLEFQRAEAAIKSIMAQPEHAQKLLDENDPAFVARSAAMGELPALGKIKWRGPCLPENYRPPGGISKGNFKGTGAVQTVAIAQMSASGNDNFA</sequence>
<dbReference type="Proteomes" id="UP001189429">
    <property type="component" value="Unassembled WGS sequence"/>
</dbReference>